<sequence>MSIIERNMHQYKKKWIKTWKTELGIGGTIGTLDWSVRWKNQKNGRASGAWRPWKNRPLATCVCGRIGRLLVGVGGLTSAEESDFYWSMSTTLRLRKNRKPSLDVGGFASAKESKAQSPRRQLCVCGRIEKVVVVGRRRKNQNGKTGRVGRRIEGVANGIEDEEKN</sequence>
<proteinExistence type="predicted"/>
<evidence type="ECO:0000313" key="1">
    <source>
        <dbReference type="EnsemblPlants" id="MELO3C024831.2.1"/>
    </source>
</evidence>
<dbReference type="EnsemblPlants" id="MELO3C024831.2.1">
    <property type="protein sequence ID" value="MELO3C024831.2.1"/>
    <property type="gene ID" value="MELO3C024831.2"/>
</dbReference>
<dbReference type="Gramene" id="MELO3C024831.2.1">
    <property type="protein sequence ID" value="MELO3C024831.2.1"/>
    <property type="gene ID" value="MELO3C024831.2"/>
</dbReference>
<reference evidence="1" key="1">
    <citation type="submission" date="2023-03" db="UniProtKB">
        <authorList>
            <consortium name="EnsemblPlants"/>
        </authorList>
    </citation>
    <scope>IDENTIFICATION</scope>
</reference>
<organism evidence="1">
    <name type="scientific">Cucumis melo</name>
    <name type="common">Muskmelon</name>
    <dbReference type="NCBI Taxonomy" id="3656"/>
    <lineage>
        <taxon>Eukaryota</taxon>
        <taxon>Viridiplantae</taxon>
        <taxon>Streptophyta</taxon>
        <taxon>Embryophyta</taxon>
        <taxon>Tracheophyta</taxon>
        <taxon>Spermatophyta</taxon>
        <taxon>Magnoliopsida</taxon>
        <taxon>eudicotyledons</taxon>
        <taxon>Gunneridae</taxon>
        <taxon>Pentapetalae</taxon>
        <taxon>rosids</taxon>
        <taxon>fabids</taxon>
        <taxon>Cucurbitales</taxon>
        <taxon>Cucurbitaceae</taxon>
        <taxon>Benincaseae</taxon>
        <taxon>Cucumis</taxon>
    </lineage>
</organism>
<protein>
    <submittedName>
        <fullName evidence="1">Uncharacterized protein</fullName>
    </submittedName>
</protein>
<name>A0A9I9DXT5_CUCME</name>
<accession>A0A9I9DXT5</accession>
<dbReference type="AlphaFoldDB" id="A0A9I9DXT5"/>